<dbReference type="InterPro" id="IPR036909">
    <property type="entry name" value="Cyt_c-like_dom_sf"/>
</dbReference>
<evidence type="ECO:0000256" key="2">
    <source>
        <dbReference type="ARBA" id="ARBA00022723"/>
    </source>
</evidence>
<dbReference type="InterPro" id="IPR011042">
    <property type="entry name" value="6-blade_b-propeller_TolB-like"/>
</dbReference>
<keyword evidence="2 4" id="KW-0479">Metal-binding</keyword>
<dbReference type="PROSITE" id="PS51257">
    <property type="entry name" value="PROKAR_LIPOPROTEIN"/>
    <property type="match status" value="1"/>
</dbReference>
<name>A0ABZ2YKP5_9BACT</name>
<keyword evidence="7" id="KW-1185">Reference proteome</keyword>
<dbReference type="SUPFAM" id="SSF50952">
    <property type="entry name" value="Soluble quinoprotein glucose dehydrogenase"/>
    <property type="match status" value="1"/>
</dbReference>
<dbReference type="EMBL" id="CP149822">
    <property type="protein sequence ID" value="WZN40322.1"/>
    <property type="molecule type" value="Genomic_DNA"/>
</dbReference>
<proteinExistence type="predicted"/>
<evidence type="ECO:0000256" key="3">
    <source>
        <dbReference type="ARBA" id="ARBA00023004"/>
    </source>
</evidence>
<feature type="domain" description="Cytochrome c" evidence="5">
    <location>
        <begin position="401"/>
        <end position="483"/>
    </location>
</feature>
<evidence type="ECO:0000313" key="6">
    <source>
        <dbReference type="EMBL" id="WZN40322.1"/>
    </source>
</evidence>
<reference evidence="7" key="1">
    <citation type="submission" date="2024-03" db="EMBL/GenBank/DDBJ databases">
        <title>Chitinophaga horti sp. nov., isolated from garden soil.</title>
        <authorList>
            <person name="Lee D.S."/>
            <person name="Han D.M."/>
            <person name="Baek J.H."/>
            <person name="Choi D.G."/>
            <person name="Jeon J.H."/>
            <person name="Jeon C.O."/>
        </authorList>
    </citation>
    <scope>NUCLEOTIDE SEQUENCE [LARGE SCALE GENOMIC DNA]</scope>
    <source>
        <strain evidence="7">GPA1</strain>
    </source>
</reference>
<dbReference type="InterPro" id="IPR011041">
    <property type="entry name" value="Quinoprot_gluc/sorb_DH_b-prop"/>
</dbReference>
<dbReference type="Pfam" id="PF07995">
    <property type="entry name" value="GSDH"/>
    <property type="match status" value="1"/>
</dbReference>
<evidence type="ECO:0000259" key="5">
    <source>
        <dbReference type="PROSITE" id="PS51007"/>
    </source>
</evidence>
<evidence type="ECO:0000313" key="7">
    <source>
        <dbReference type="Proteomes" id="UP001485459"/>
    </source>
</evidence>
<sequence>MKKWLSYLLPALVPAGMLLSCNGPGKRFNQTVTAALELDSTSIGVSTVAEGLNVPWEICWGPDGHIWFTEQSGTVSKVDPVTGKQQLLLTIPEVYRHRSLGLLGMAVHPTEPYVYLDYTHRTADSLIVSRLVRYTRGEDTLTDTKILLEFPGNTGHNGSRVIVGPDGKVYFSTGDAHHDEYAGDISKLNGKVLRLNADGSVPDDNPYPGNYMWSRGHRNIQGLTFTDNGHLFASEHGDATDDELNFIRKAAYYAWPHIEGYADRPAEKAHADTTDFTPPAKAWTPTIAPAGIAYYNHPAIRDWQNTLLLGTLKGASLHVIRLNDARDSVLDEKVYFTQHFGRIRGVCVSPDGDIYLATSNRDWNPGKGFPIPADDRIIRLSPIADTKGLIILPGAAAAPAAPVDKGAAIYKSYCEACHKADGKGVTGSFPALDQSQIVTGKPEALIHILLNGSKSTATEQMPAFQFLSDEDLAAVATHIRSAWSNQATGISDADIKAGRKPAK</sequence>
<dbReference type="Pfam" id="PF13442">
    <property type="entry name" value="Cytochrome_CBB3"/>
    <property type="match status" value="1"/>
</dbReference>
<organism evidence="6 7">
    <name type="scientific">Chitinophaga pollutisoli</name>
    <dbReference type="NCBI Taxonomy" id="3133966"/>
    <lineage>
        <taxon>Bacteria</taxon>
        <taxon>Pseudomonadati</taxon>
        <taxon>Bacteroidota</taxon>
        <taxon>Chitinophagia</taxon>
        <taxon>Chitinophagales</taxon>
        <taxon>Chitinophagaceae</taxon>
        <taxon>Chitinophaga</taxon>
    </lineage>
</organism>
<dbReference type="RefSeq" id="WP_341835245.1">
    <property type="nucleotide sequence ID" value="NZ_CP149822.1"/>
</dbReference>
<dbReference type="Gene3D" id="1.10.760.10">
    <property type="entry name" value="Cytochrome c-like domain"/>
    <property type="match status" value="1"/>
</dbReference>
<gene>
    <name evidence="6" type="ORF">WJU16_20355</name>
</gene>
<keyword evidence="3 4" id="KW-0408">Iron</keyword>
<evidence type="ECO:0000256" key="1">
    <source>
        <dbReference type="ARBA" id="ARBA00022617"/>
    </source>
</evidence>
<keyword evidence="1 4" id="KW-0349">Heme</keyword>
<protein>
    <submittedName>
        <fullName evidence="6">PQQ-dependent sugar dehydrogenase</fullName>
    </submittedName>
</protein>
<dbReference type="SUPFAM" id="SSF46626">
    <property type="entry name" value="Cytochrome c"/>
    <property type="match status" value="1"/>
</dbReference>
<dbReference type="Gene3D" id="2.120.10.30">
    <property type="entry name" value="TolB, C-terminal domain"/>
    <property type="match status" value="1"/>
</dbReference>
<evidence type="ECO:0000256" key="4">
    <source>
        <dbReference type="PROSITE-ProRule" id="PRU00433"/>
    </source>
</evidence>
<accession>A0ABZ2YKP5</accession>
<dbReference type="PANTHER" id="PTHR19328">
    <property type="entry name" value="HEDGEHOG-INTERACTING PROTEIN"/>
    <property type="match status" value="1"/>
</dbReference>
<dbReference type="InterPro" id="IPR012938">
    <property type="entry name" value="Glc/Sorbosone_DH"/>
</dbReference>
<dbReference type="PROSITE" id="PS51007">
    <property type="entry name" value="CYTC"/>
    <property type="match status" value="1"/>
</dbReference>
<dbReference type="InterPro" id="IPR009056">
    <property type="entry name" value="Cyt_c-like_dom"/>
</dbReference>
<dbReference type="Proteomes" id="UP001485459">
    <property type="component" value="Chromosome"/>
</dbReference>
<dbReference type="PANTHER" id="PTHR19328:SF13">
    <property type="entry name" value="HIPL1 PROTEIN"/>
    <property type="match status" value="1"/>
</dbReference>